<dbReference type="CTD" id="36382342"/>
<sequence length="459" mass="54194">MKKIYFNYTILLVLFCWITKSYGNINVSLNEKNNKKPNNEIKNGKESLKYHDNHVVYKDIFSVVEDVFSTNKTETESKDEKIFKDIIFSVSMKETIQIYNQIKEKFKPLNVSSKGKKIIKKGKKSNGIFNLTSSFIPSNITKNNTPISTVMMTTKKINFKYTLNTLSSEINNKNYSVISKNNISNCFTTSFKTTTCMNLFSLPNNNNYLLQKYKLHTCSIGKNFSAYITAIFCYLLNQRKFKIIFGHLENGIWSSFPCHNVNGPFLTKDVIKDFTNKNEMEFWDRWKHIVIIRNPIDRFLSAFTHLCVKKNNKYRKKDCFNCNSNMKCFLERLYKDILKVKKKKKIINERIKNHFYPQTVLCDYIGRHQFIKYINFSTTKEIFYSNLINEMENTNIPDNDIFFIEKEIREKVLKHTTTGTKLRNVQQLVLFNNLYLLDLATKIYYQDFIAFNYSLPKIS</sequence>
<dbReference type="GO" id="GO:1902884">
    <property type="term" value="P:positive regulation of response to oxidative stress"/>
    <property type="evidence" value="ECO:0007669"/>
    <property type="project" value="InterPro"/>
</dbReference>
<gene>
    <name evidence="2 4 5" type="ORF">SRAE_2000461700</name>
</gene>
<evidence type="ECO:0000313" key="4">
    <source>
        <dbReference type="WBParaSite" id="SRAE_2000461700.1"/>
    </source>
</evidence>
<dbReference type="GeneID" id="36382342"/>
<dbReference type="InterPro" id="IPR007669">
    <property type="entry name" value="Chst-1-like"/>
</dbReference>
<dbReference type="RefSeq" id="XP_024509170.1">
    <property type="nucleotide sequence ID" value="XM_024643508.1"/>
</dbReference>
<keyword evidence="1" id="KW-0732">Signal</keyword>
<dbReference type="GO" id="GO:0047756">
    <property type="term" value="F:chondroitin 4-sulfotransferase activity"/>
    <property type="evidence" value="ECO:0007669"/>
    <property type="project" value="InterPro"/>
</dbReference>
<dbReference type="PANTHER" id="PTHR22900:SF5">
    <property type="entry name" value="PROTEIN CBG14245"/>
    <property type="match status" value="1"/>
</dbReference>
<evidence type="ECO:0000256" key="1">
    <source>
        <dbReference type="SAM" id="SignalP"/>
    </source>
</evidence>
<keyword evidence="3" id="KW-1185">Reference proteome</keyword>
<dbReference type="EMBL" id="LN609529">
    <property type="protein sequence ID" value="CEF69971.1"/>
    <property type="molecule type" value="Genomic_DNA"/>
</dbReference>
<evidence type="ECO:0000313" key="3">
    <source>
        <dbReference type="Proteomes" id="UP000035682"/>
    </source>
</evidence>
<protein>
    <submittedName>
        <fullName evidence="2 4">Sulfotransferase family-containing protein</fullName>
    </submittedName>
</protein>
<dbReference type="Pfam" id="PF03567">
    <property type="entry name" value="Sulfotransfer_2"/>
    <property type="match status" value="1"/>
</dbReference>
<reference evidence="2 3" key="1">
    <citation type="submission" date="2014-09" db="EMBL/GenBank/DDBJ databases">
        <authorList>
            <person name="Martin A.A."/>
        </authorList>
    </citation>
    <scope>NUCLEOTIDE SEQUENCE</scope>
    <source>
        <strain evidence="3">ED321</strain>
        <strain evidence="2">ED321 Heterogonic</strain>
    </source>
</reference>
<proteinExistence type="predicted"/>
<dbReference type="WormBase" id="SRAE_2000461700">
    <property type="protein sequence ID" value="SRP09641"/>
    <property type="gene ID" value="WBGene00264849"/>
</dbReference>
<dbReference type="InterPro" id="IPR005331">
    <property type="entry name" value="Sulfotransferase"/>
</dbReference>
<name>A0A090LQV1_STRRB</name>
<keyword evidence="2" id="KW-0808">Transferase</keyword>
<evidence type="ECO:0000313" key="5">
    <source>
        <dbReference type="WormBase" id="SRAE_2000461700"/>
    </source>
</evidence>
<organism evidence="2">
    <name type="scientific">Strongyloides ratti</name>
    <name type="common">Parasitic roundworm</name>
    <dbReference type="NCBI Taxonomy" id="34506"/>
    <lineage>
        <taxon>Eukaryota</taxon>
        <taxon>Metazoa</taxon>
        <taxon>Ecdysozoa</taxon>
        <taxon>Nematoda</taxon>
        <taxon>Chromadorea</taxon>
        <taxon>Rhabditida</taxon>
        <taxon>Tylenchina</taxon>
        <taxon>Panagrolaimomorpha</taxon>
        <taxon>Strongyloidoidea</taxon>
        <taxon>Strongyloididae</taxon>
        <taxon>Strongyloides</taxon>
    </lineage>
</organism>
<reference evidence="4" key="2">
    <citation type="submission" date="2020-12" db="UniProtKB">
        <authorList>
            <consortium name="WormBaseParasite"/>
        </authorList>
    </citation>
    <scope>IDENTIFICATION</scope>
</reference>
<accession>A0A090LQV1</accession>
<evidence type="ECO:0000313" key="2">
    <source>
        <dbReference type="EMBL" id="CEF69971.1"/>
    </source>
</evidence>
<dbReference type="GO" id="GO:0050650">
    <property type="term" value="P:chondroitin sulfate proteoglycan biosynthetic process"/>
    <property type="evidence" value="ECO:0007669"/>
    <property type="project" value="InterPro"/>
</dbReference>
<feature type="signal peptide" evidence="1">
    <location>
        <begin position="1"/>
        <end position="23"/>
    </location>
</feature>
<dbReference type="WBParaSite" id="SRAE_2000461700.1">
    <property type="protein sequence ID" value="SRAE_2000461700.1"/>
    <property type="gene ID" value="WBGene00264849"/>
</dbReference>
<dbReference type="Proteomes" id="UP000035682">
    <property type="component" value="Unplaced"/>
</dbReference>
<dbReference type="AlphaFoldDB" id="A0A090LQV1"/>
<feature type="chain" id="PRO_5015031042" evidence="1">
    <location>
        <begin position="24"/>
        <end position="459"/>
    </location>
</feature>
<dbReference type="PANTHER" id="PTHR22900">
    <property type="entry name" value="PROTEIN CBG14245-RELATED"/>
    <property type="match status" value="1"/>
</dbReference>
<dbReference type="GO" id="GO:0016020">
    <property type="term" value="C:membrane"/>
    <property type="evidence" value="ECO:0007669"/>
    <property type="project" value="InterPro"/>
</dbReference>